<evidence type="ECO:0000256" key="1">
    <source>
        <dbReference type="SAM" id="SignalP"/>
    </source>
</evidence>
<reference evidence="2 3" key="1">
    <citation type="submission" date="2019-08" db="EMBL/GenBank/DDBJ databases">
        <title>Genomes of Antarctic Bizionia species.</title>
        <authorList>
            <person name="Bowman J.P."/>
        </authorList>
    </citation>
    <scope>NUCLEOTIDE SEQUENCE [LARGE SCALE GENOMIC DNA]</scope>
    <source>
        <strain evidence="2 3">APA-1</strain>
    </source>
</reference>
<proteinExistence type="predicted"/>
<feature type="signal peptide" evidence="1">
    <location>
        <begin position="1"/>
        <end position="21"/>
    </location>
</feature>
<dbReference type="OrthoDB" id="1359955at2"/>
<accession>A0A5D0QQY1</accession>
<protein>
    <recommendedName>
        <fullName evidence="4">DUF1735 domain-containing protein</fullName>
    </recommendedName>
</protein>
<keyword evidence="1" id="KW-0732">Signal</keyword>
<organism evidence="2 3">
    <name type="scientific">Bizionia algoritergicola</name>
    <dbReference type="NCBI Taxonomy" id="291187"/>
    <lineage>
        <taxon>Bacteria</taxon>
        <taxon>Pseudomonadati</taxon>
        <taxon>Bacteroidota</taxon>
        <taxon>Flavobacteriia</taxon>
        <taxon>Flavobacteriales</taxon>
        <taxon>Flavobacteriaceae</taxon>
        <taxon>Bizionia</taxon>
    </lineage>
</organism>
<evidence type="ECO:0000313" key="2">
    <source>
        <dbReference type="EMBL" id="TYB70574.1"/>
    </source>
</evidence>
<comment type="caution">
    <text evidence="2">The sequence shown here is derived from an EMBL/GenBank/DDBJ whole genome shotgun (WGS) entry which is preliminary data.</text>
</comment>
<dbReference type="Proteomes" id="UP000324358">
    <property type="component" value="Unassembled WGS sequence"/>
</dbReference>
<sequence>MKYIKHLMLSALVLASFSSCIDDDTEYTFTPKSLVTIDNVSESAITEGESVTVTLTVDKPFKETLDFKLEMMSGGDNSDYTVGNDPTDPNSATTADDGFGSQGYLVQIPAYASSYTFQINAVLDLDVEGTEKYTFKLTNTRNGQGLINGNNIIKFDVANYTDDNMGLRLSWAKDESFQYLKENVLLAIDNDTGLEYVYTDDDEILSDTKDLCGVVDFDVFLDNANVFAYTGDCPEYVITGSAVPNANNTEVLADGTYQVIVDMWDFDLNFDDDESLVGGFAVPLEIEIAKTGQFHTSISYPSLFFSYSDVSTPNTANGQKLVATVEVMGGKYTVYNNLGELVAQE</sequence>
<dbReference type="RefSeq" id="WP_148367553.1">
    <property type="nucleotide sequence ID" value="NZ_VSKL01000008.1"/>
</dbReference>
<gene>
    <name evidence="2" type="ORF">ES675_15495</name>
</gene>
<dbReference type="EMBL" id="VSKL01000008">
    <property type="protein sequence ID" value="TYB70574.1"/>
    <property type="molecule type" value="Genomic_DNA"/>
</dbReference>
<dbReference type="AlphaFoldDB" id="A0A5D0QQY1"/>
<name>A0A5D0QQY1_9FLAO</name>
<dbReference type="PROSITE" id="PS51257">
    <property type="entry name" value="PROKAR_LIPOPROTEIN"/>
    <property type="match status" value="1"/>
</dbReference>
<keyword evidence="3" id="KW-1185">Reference proteome</keyword>
<evidence type="ECO:0000313" key="3">
    <source>
        <dbReference type="Proteomes" id="UP000324358"/>
    </source>
</evidence>
<evidence type="ECO:0008006" key="4">
    <source>
        <dbReference type="Google" id="ProtNLM"/>
    </source>
</evidence>
<feature type="chain" id="PRO_5023108710" description="DUF1735 domain-containing protein" evidence="1">
    <location>
        <begin position="22"/>
        <end position="345"/>
    </location>
</feature>